<dbReference type="EMBL" id="CXST01000002">
    <property type="protein sequence ID" value="CTQ45685.1"/>
    <property type="molecule type" value="Genomic_DNA"/>
</dbReference>
<protein>
    <recommendedName>
        <fullName evidence="4">AAA domain-containing protein</fullName>
    </recommendedName>
</protein>
<dbReference type="AlphaFoldDB" id="A0A0M6Y6G2"/>
<dbReference type="OrthoDB" id="9763644at2"/>
<keyword evidence="3" id="KW-1185">Reference proteome</keyword>
<dbReference type="Proteomes" id="UP000048926">
    <property type="component" value="Unassembled WGS sequence"/>
</dbReference>
<evidence type="ECO:0008006" key="4">
    <source>
        <dbReference type="Google" id="ProtNLM"/>
    </source>
</evidence>
<feature type="region of interest" description="Disordered" evidence="1">
    <location>
        <begin position="616"/>
        <end position="635"/>
    </location>
</feature>
<dbReference type="SUPFAM" id="SSF52540">
    <property type="entry name" value="P-loop containing nucleoside triphosphate hydrolases"/>
    <property type="match status" value="1"/>
</dbReference>
<accession>A0A0M6Y6G2</accession>
<dbReference type="Pfam" id="PF13481">
    <property type="entry name" value="AAA_25"/>
    <property type="match status" value="1"/>
</dbReference>
<dbReference type="InterPro" id="IPR027417">
    <property type="entry name" value="P-loop_NTPase"/>
</dbReference>
<dbReference type="Gene3D" id="3.40.50.300">
    <property type="entry name" value="P-loop containing nucleotide triphosphate hydrolases"/>
    <property type="match status" value="1"/>
</dbReference>
<gene>
    <name evidence="2" type="ORF">LAL4801_04140</name>
</gene>
<sequence length="770" mass="86283">MSNPFAGFFNLNNAPVEGQDFVEIEVSRADIEVFVETLYGHSDGFIPLRAFPEKGTDTKVTPRLHWVPNDDKVVDAVYAFAQECAKNRMAAYVIPGTVAEYGQAKADQIRETGTILIDIDAGNVDEKLAAATEALGEPSLIVESGGRTEEGYGKIHVYWKLDESMWDEDVKTASRVRHELAIKLGTDTAFQSPHQPIRIAGSIHGKNGIQRRCSIRKKTDVEYRLEDLVARSAALKPLAVAAKPVSQTSMFNADGGFNFNLNNAPVNASDVQEVLTTVTHEGGVDGRTRFEALSKTIGYWLRRAHEGKMPLDKAVEEIKLYNEAAIRPPWDDARLNQEINALWSKHVKENGEAVRYVEQMQVKNTDFIPFSTLYNDISEDDPDLVGPGLLDVGGFMLLAGPPKSMKSMLLQWWLERLAVGEGFFGFAPERPLRIAYVQAEMTKKQLKKRMKMRKKSKEELELLGKNFLLTDRFMWPADEEGSNKIINMIDTHFGKDTPPDVIVFDPLANIFDGKSENDNVDMKNFLTKRIEYIRNAVNPDAGVILVHHANKVKAEDMKSDPFNAIRGASSLRGYYSSAVFICKLDLEGDDPTRRIWFDFRSEEPPAPKDIELRKDNGEFVEKAPPKNSQESRAEKDRNFLENVILGQSEQSMYYTPSQFAETYGATGGMGSAKSIKKKLLELAKSGVIKFFDGSALGLEPVSKRDYGYIWVPGLRHPNGDTEDVDQVTGEYKLSEAFVKPTHFLEPVSSSFIPLPPDFAQSLYDKRKDLN</sequence>
<name>A0A0M6Y6G2_9HYPH</name>
<reference evidence="3" key="1">
    <citation type="submission" date="2015-07" db="EMBL/GenBank/DDBJ databases">
        <authorList>
            <person name="Rodrigo-Torres Lidia"/>
            <person name="Arahal R.David."/>
        </authorList>
    </citation>
    <scope>NUCLEOTIDE SEQUENCE [LARGE SCALE GENOMIC DNA]</scope>
    <source>
        <strain evidence="3">CECT 4801</strain>
    </source>
</reference>
<proteinExistence type="predicted"/>
<organism evidence="2 3">
    <name type="scientific">Roseibium aggregatum</name>
    <dbReference type="NCBI Taxonomy" id="187304"/>
    <lineage>
        <taxon>Bacteria</taxon>
        <taxon>Pseudomonadati</taxon>
        <taxon>Pseudomonadota</taxon>
        <taxon>Alphaproteobacteria</taxon>
        <taxon>Hyphomicrobiales</taxon>
        <taxon>Stappiaceae</taxon>
        <taxon>Roseibium</taxon>
    </lineage>
</organism>
<evidence type="ECO:0000256" key="1">
    <source>
        <dbReference type="SAM" id="MobiDB-lite"/>
    </source>
</evidence>
<dbReference type="RefSeq" id="WP_145903731.1">
    <property type="nucleotide sequence ID" value="NZ_CXST01000002.1"/>
</dbReference>
<evidence type="ECO:0000313" key="2">
    <source>
        <dbReference type="EMBL" id="CTQ45685.1"/>
    </source>
</evidence>
<evidence type="ECO:0000313" key="3">
    <source>
        <dbReference type="Proteomes" id="UP000048926"/>
    </source>
</evidence>